<reference evidence="1 2" key="1">
    <citation type="submission" date="2017-07" db="EMBL/GenBank/DDBJ databases">
        <authorList>
            <person name="Talla V."/>
            <person name="Backstrom N."/>
        </authorList>
    </citation>
    <scope>NUCLEOTIDE SEQUENCE [LARGE SCALE GENOMIC DNA]</scope>
</reference>
<name>A0A5E4PNT5_9NEOP</name>
<gene>
    <name evidence="1" type="ORF">LSINAPIS_LOCUS697</name>
</gene>
<dbReference type="AlphaFoldDB" id="A0A5E4PNT5"/>
<evidence type="ECO:0000313" key="1">
    <source>
        <dbReference type="EMBL" id="VVC86972.1"/>
    </source>
</evidence>
<sequence length="279" mass="31643">MPPKKDCRISDSEGEMDSELVMLQAEREVSFQIVQNIYDLSQKSIDIDTAARERFLDESANIDELRNEFKQTLKKYNARLLYLTPSAEPDYSSLVAFESLYSRVKRLQTQYTVQSSVASCSNDNMNVIHKSRPKLVPIELPNFSVRALQNLKLENLSDLILVHIAYKRLDFETVRAFETQYGSESFDRFYSRFDNNIYFDFSPLVVDQITDLLPTAAIDQSVLSRISQLPLADESFGVPDKIDALIGASIYSHLFLSEIISAPRGSPGPSAFRTLLGTE</sequence>
<evidence type="ECO:0000313" key="2">
    <source>
        <dbReference type="Proteomes" id="UP000324832"/>
    </source>
</evidence>
<protein>
    <submittedName>
        <fullName evidence="1">Uncharacterized protein</fullName>
    </submittedName>
</protein>
<organism evidence="1 2">
    <name type="scientific">Leptidea sinapis</name>
    <dbReference type="NCBI Taxonomy" id="189913"/>
    <lineage>
        <taxon>Eukaryota</taxon>
        <taxon>Metazoa</taxon>
        <taxon>Ecdysozoa</taxon>
        <taxon>Arthropoda</taxon>
        <taxon>Hexapoda</taxon>
        <taxon>Insecta</taxon>
        <taxon>Pterygota</taxon>
        <taxon>Neoptera</taxon>
        <taxon>Endopterygota</taxon>
        <taxon>Lepidoptera</taxon>
        <taxon>Glossata</taxon>
        <taxon>Ditrysia</taxon>
        <taxon>Papilionoidea</taxon>
        <taxon>Pieridae</taxon>
        <taxon>Dismorphiinae</taxon>
        <taxon>Leptidea</taxon>
    </lineage>
</organism>
<keyword evidence="2" id="KW-1185">Reference proteome</keyword>
<accession>A0A5E4PNT5</accession>
<proteinExistence type="predicted"/>
<dbReference type="Proteomes" id="UP000324832">
    <property type="component" value="Unassembled WGS sequence"/>
</dbReference>
<dbReference type="EMBL" id="FZQP02000050">
    <property type="protein sequence ID" value="VVC86972.1"/>
    <property type="molecule type" value="Genomic_DNA"/>
</dbReference>